<dbReference type="Gene3D" id="1.10.443.10">
    <property type="entry name" value="Intergrase catalytic core"/>
    <property type="match status" value="1"/>
</dbReference>
<dbReference type="InterPro" id="IPR011010">
    <property type="entry name" value="DNA_brk_join_enz"/>
</dbReference>
<dbReference type="GO" id="GO:0006310">
    <property type="term" value="P:DNA recombination"/>
    <property type="evidence" value="ECO:0007669"/>
    <property type="project" value="InterPro"/>
</dbReference>
<dbReference type="GO" id="GO:0003677">
    <property type="term" value="F:DNA binding"/>
    <property type="evidence" value="ECO:0007669"/>
    <property type="project" value="InterPro"/>
</dbReference>
<evidence type="ECO:0000313" key="2">
    <source>
        <dbReference type="Proteomes" id="UP000234752"/>
    </source>
</evidence>
<dbReference type="PROSITE" id="PS51898">
    <property type="entry name" value="TYR_RECOMBINASE"/>
    <property type="match status" value="1"/>
</dbReference>
<keyword evidence="2" id="KW-1185">Reference proteome</keyword>
<dbReference type="AlphaFoldDB" id="A0A2K9NA94"/>
<organism evidence="1 2">
    <name type="scientific">Niveispirillum cyanobacteriorum</name>
    <dbReference type="NCBI Taxonomy" id="1612173"/>
    <lineage>
        <taxon>Bacteria</taxon>
        <taxon>Pseudomonadati</taxon>
        <taxon>Pseudomonadota</taxon>
        <taxon>Alphaproteobacteria</taxon>
        <taxon>Rhodospirillales</taxon>
        <taxon>Azospirillaceae</taxon>
        <taxon>Niveispirillum</taxon>
    </lineage>
</organism>
<dbReference type="GO" id="GO:0015074">
    <property type="term" value="P:DNA integration"/>
    <property type="evidence" value="ECO:0007669"/>
    <property type="project" value="InterPro"/>
</dbReference>
<evidence type="ECO:0000313" key="1">
    <source>
        <dbReference type="EMBL" id="AUN29466.1"/>
    </source>
</evidence>
<name>A0A2K9NA94_9PROT</name>
<dbReference type="KEGG" id="ncb:C0V82_03865"/>
<dbReference type="InterPro" id="IPR013762">
    <property type="entry name" value="Integrase-like_cat_sf"/>
</dbReference>
<dbReference type="Proteomes" id="UP000234752">
    <property type="component" value="Chromosome eg_1"/>
</dbReference>
<dbReference type="SUPFAM" id="SSF56349">
    <property type="entry name" value="DNA breaking-rejoining enzymes"/>
    <property type="match status" value="1"/>
</dbReference>
<dbReference type="InterPro" id="IPR002104">
    <property type="entry name" value="Integrase_catalytic"/>
</dbReference>
<proteinExistence type="predicted"/>
<protein>
    <submittedName>
        <fullName evidence="1">Uncharacterized protein</fullName>
    </submittedName>
</protein>
<reference evidence="1 2" key="1">
    <citation type="submission" date="2017-12" db="EMBL/GenBank/DDBJ databases">
        <title>Genomes of bacteria within cyanobacterial aggregates.</title>
        <authorList>
            <person name="Cai H."/>
        </authorList>
    </citation>
    <scope>NUCLEOTIDE SEQUENCE [LARGE SCALE GENOMIC DNA]</scope>
    <source>
        <strain evidence="1 2">TH16</strain>
    </source>
</reference>
<dbReference type="EMBL" id="CP025611">
    <property type="protein sequence ID" value="AUN29466.1"/>
    <property type="molecule type" value="Genomic_DNA"/>
</dbReference>
<accession>A0A2K9NA94</accession>
<dbReference type="Pfam" id="PF00589">
    <property type="entry name" value="Phage_integrase"/>
    <property type="match status" value="1"/>
</dbReference>
<sequence length="419" mass="47435">MPGYQVRMIVMDQGERMPLMIGEDGVPLFRTTEWIVTARRAANPAANTLQANCYALKFLYLWADAQGVDIEARMHSGDYLRPNEISSLAAAAQKHLDELDVAPPAKPVKPPKVVSLEQVRMKAPRPVRSVQKDTAANRLRTVADYLAWLGQMGNLDLDLQTSALRKEALGQMIANLTTTIPKTRGRNVVGKREAPPQDVIDRLLAVIEPGAPENPWADFGLQIRNRLLVHMFYGLGIRRGEALGIKITDHIDFRRKRLLIARNADDAEDPRRQQPLAKTRDRWLPLKDGLIDMIQDYMIQIRRKVPNAAKHQFLFVSHQLGKPLSLSGESRVFEQLRQRTEVPDYLTTHVLRHAWNDAFSRLIDAKGVASEREAQLRSEMMGWSPTSGTAATYNRRKIREDAERFLLEHQKVLLPGGSE</sequence>
<gene>
    <name evidence="1" type="ORF">C0V82_03865</name>
</gene>